<keyword evidence="1" id="KW-0732">Signal</keyword>
<organism evidence="2 3">
    <name type="scientific">Ceratodon purpureus</name>
    <name type="common">Fire moss</name>
    <name type="synonym">Dicranum purpureum</name>
    <dbReference type="NCBI Taxonomy" id="3225"/>
    <lineage>
        <taxon>Eukaryota</taxon>
        <taxon>Viridiplantae</taxon>
        <taxon>Streptophyta</taxon>
        <taxon>Embryophyta</taxon>
        <taxon>Bryophyta</taxon>
        <taxon>Bryophytina</taxon>
        <taxon>Bryopsida</taxon>
        <taxon>Dicranidae</taxon>
        <taxon>Pseudoditrichales</taxon>
        <taxon>Ditrichaceae</taxon>
        <taxon>Ceratodon</taxon>
    </lineage>
</organism>
<evidence type="ECO:0008006" key="4">
    <source>
        <dbReference type="Google" id="ProtNLM"/>
    </source>
</evidence>
<reference evidence="2" key="1">
    <citation type="submission" date="2020-06" db="EMBL/GenBank/DDBJ databases">
        <title>WGS assembly of Ceratodon purpureus strain R40.</title>
        <authorList>
            <person name="Carey S.B."/>
            <person name="Jenkins J."/>
            <person name="Shu S."/>
            <person name="Lovell J.T."/>
            <person name="Sreedasyam A."/>
            <person name="Maumus F."/>
            <person name="Tiley G.P."/>
            <person name="Fernandez-Pozo N."/>
            <person name="Barry K."/>
            <person name="Chen C."/>
            <person name="Wang M."/>
            <person name="Lipzen A."/>
            <person name="Daum C."/>
            <person name="Saski C.A."/>
            <person name="Payton A.C."/>
            <person name="Mcbreen J.C."/>
            <person name="Conrad R.E."/>
            <person name="Kollar L.M."/>
            <person name="Olsson S."/>
            <person name="Huttunen S."/>
            <person name="Landis J.B."/>
            <person name="Wickett N.J."/>
            <person name="Johnson M.G."/>
            <person name="Rensing S.A."/>
            <person name="Grimwood J."/>
            <person name="Schmutz J."/>
            <person name="Mcdaniel S.F."/>
        </authorList>
    </citation>
    <scope>NUCLEOTIDE SEQUENCE</scope>
    <source>
        <strain evidence="2">R40</strain>
    </source>
</reference>
<dbReference type="AlphaFoldDB" id="A0A8T0IHZ5"/>
<sequence>MWSLVLFLSASLSSSVVFLSNCHMCCMEFFWKPFPANPAPPDSVFVLRNSITGFLPISTYCYLHNIQPYWLE</sequence>
<evidence type="ECO:0000313" key="2">
    <source>
        <dbReference type="EMBL" id="KAG0583414.1"/>
    </source>
</evidence>
<proteinExistence type="predicted"/>
<comment type="caution">
    <text evidence="2">The sequence shown here is derived from an EMBL/GenBank/DDBJ whole genome shotgun (WGS) entry which is preliminary data.</text>
</comment>
<keyword evidence="3" id="KW-1185">Reference proteome</keyword>
<feature type="chain" id="PRO_5035770214" description="Secreted protein" evidence="1">
    <location>
        <begin position="16"/>
        <end position="72"/>
    </location>
</feature>
<accession>A0A8T0IHZ5</accession>
<dbReference type="Proteomes" id="UP000822688">
    <property type="component" value="Chromosome 3"/>
</dbReference>
<feature type="signal peptide" evidence="1">
    <location>
        <begin position="1"/>
        <end position="15"/>
    </location>
</feature>
<name>A0A8T0IHZ5_CERPU</name>
<evidence type="ECO:0000313" key="3">
    <source>
        <dbReference type="Proteomes" id="UP000822688"/>
    </source>
</evidence>
<protein>
    <recommendedName>
        <fullName evidence="4">Secreted protein</fullName>
    </recommendedName>
</protein>
<dbReference type="EMBL" id="CM026423">
    <property type="protein sequence ID" value="KAG0583414.1"/>
    <property type="molecule type" value="Genomic_DNA"/>
</dbReference>
<evidence type="ECO:0000256" key="1">
    <source>
        <dbReference type="SAM" id="SignalP"/>
    </source>
</evidence>
<gene>
    <name evidence="2" type="ORF">KC19_3G134300</name>
</gene>